<dbReference type="GO" id="GO:0000155">
    <property type="term" value="F:phosphorelay sensor kinase activity"/>
    <property type="evidence" value="ECO:0007669"/>
    <property type="project" value="InterPro"/>
</dbReference>
<dbReference type="KEGG" id="ptes:JQU52_00115"/>
<dbReference type="Pfam" id="PF25323">
    <property type="entry name" value="6TM_PilS"/>
    <property type="match status" value="1"/>
</dbReference>
<keyword evidence="7" id="KW-1185">Reference proteome</keyword>
<protein>
    <recommendedName>
        <fullName evidence="2">histidine kinase</fullName>
        <ecNumber evidence="2">2.7.13.3</ecNumber>
    </recommendedName>
</protein>
<dbReference type="Proteomes" id="UP000653156">
    <property type="component" value="Chromosome"/>
</dbReference>
<accession>A0A892ZHA2</accession>
<dbReference type="InterPro" id="IPR004358">
    <property type="entry name" value="Sig_transdc_His_kin-like_C"/>
</dbReference>
<keyword evidence="4" id="KW-0472">Membrane</keyword>
<dbReference type="CDD" id="cd00082">
    <property type="entry name" value="HisKA"/>
    <property type="match status" value="1"/>
</dbReference>
<feature type="transmembrane region" description="Helical" evidence="4">
    <location>
        <begin position="20"/>
        <end position="39"/>
    </location>
</feature>
<dbReference type="InterPro" id="IPR036097">
    <property type="entry name" value="HisK_dim/P_sf"/>
</dbReference>
<feature type="domain" description="Histidine kinase" evidence="5">
    <location>
        <begin position="321"/>
        <end position="528"/>
    </location>
</feature>
<organism evidence="6 7">
    <name type="scientific">Paralysiella testudinis</name>
    <dbReference type="NCBI Taxonomy" id="2809020"/>
    <lineage>
        <taxon>Bacteria</taxon>
        <taxon>Pseudomonadati</taxon>
        <taxon>Pseudomonadota</taxon>
        <taxon>Betaproteobacteria</taxon>
        <taxon>Neisseriales</taxon>
        <taxon>Neisseriaceae</taxon>
        <taxon>Paralysiella</taxon>
    </lineage>
</organism>
<evidence type="ECO:0000256" key="2">
    <source>
        <dbReference type="ARBA" id="ARBA00012438"/>
    </source>
</evidence>
<dbReference type="PANTHER" id="PTHR43065">
    <property type="entry name" value="SENSOR HISTIDINE KINASE"/>
    <property type="match status" value="1"/>
</dbReference>
<dbReference type="InterPro" id="IPR005467">
    <property type="entry name" value="His_kinase_dom"/>
</dbReference>
<feature type="transmembrane region" description="Helical" evidence="4">
    <location>
        <begin position="60"/>
        <end position="81"/>
    </location>
</feature>
<evidence type="ECO:0000256" key="3">
    <source>
        <dbReference type="ARBA" id="ARBA00022553"/>
    </source>
</evidence>
<keyword evidence="6" id="KW-0808">Transferase</keyword>
<dbReference type="EMBL" id="CP069798">
    <property type="protein sequence ID" value="QRQ81900.1"/>
    <property type="molecule type" value="Genomic_DNA"/>
</dbReference>
<dbReference type="Gene3D" id="3.30.565.10">
    <property type="entry name" value="Histidine kinase-like ATPase, C-terminal domain"/>
    <property type="match status" value="1"/>
</dbReference>
<dbReference type="PROSITE" id="PS50109">
    <property type="entry name" value="HIS_KIN"/>
    <property type="match status" value="1"/>
</dbReference>
<reference evidence="6" key="1">
    <citation type="submission" date="2021-02" db="EMBL/GenBank/DDBJ databases">
        <title>Neisseriaceae sp. 26B isolated from the cloaca of a Common Toad-headed Turtle (Mesoclemmys nasuta).</title>
        <authorList>
            <person name="Spergser J."/>
            <person name="Busse H.-J."/>
        </authorList>
    </citation>
    <scope>NUCLEOTIDE SEQUENCE</scope>
    <source>
        <strain evidence="6">26B</strain>
    </source>
</reference>
<dbReference type="PRINTS" id="PR00344">
    <property type="entry name" value="BCTRLSENSOR"/>
</dbReference>
<proteinExistence type="predicted"/>
<dbReference type="Gene3D" id="1.10.287.130">
    <property type="match status" value="1"/>
</dbReference>
<dbReference type="SUPFAM" id="SSF47384">
    <property type="entry name" value="Homodimeric domain of signal transducing histidine kinase"/>
    <property type="match status" value="1"/>
</dbReference>
<feature type="transmembrane region" description="Helical" evidence="4">
    <location>
        <begin position="163"/>
        <end position="188"/>
    </location>
</feature>
<evidence type="ECO:0000313" key="7">
    <source>
        <dbReference type="Proteomes" id="UP000653156"/>
    </source>
</evidence>
<dbReference type="AlphaFoldDB" id="A0A892ZHA2"/>
<evidence type="ECO:0000259" key="5">
    <source>
        <dbReference type="PROSITE" id="PS50109"/>
    </source>
</evidence>
<comment type="catalytic activity">
    <reaction evidence="1">
        <text>ATP + protein L-histidine = ADP + protein N-phospho-L-histidine.</text>
        <dbReference type="EC" id="2.7.13.3"/>
    </reaction>
</comment>
<evidence type="ECO:0000313" key="6">
    <source>
        <dbReference type="EMBL" id="QRQ81900.1"/>
    </source>
</evidence>
<dbReference type="RefSeq" id="WP_230339197.1">
    <property type="nucleotide sequence ID" value="NZ_CP069798.1"/>
</dbReference>
<dbReference type="SUPFAM" id="SSF55874">
    <property type="entry name" value="ATPase domain of HSP90 chaperone/DNA topoisomerase II/histidine kinase"/>
    <property type="match status" value="1"/>
</dbReference>
<keyword evidence="3" id="KW-0597">Phosphoprotein</keyword>
<dbReference type="EC" id="2.7.13.3" evidence="2"/>
<dbReference type="PANTHER" id="PTHR43065:SF52">
    <property type="entry name" value="SENSOR PROTEIN KINASE PILS"/>
    <property type="match status" value="1"/>
</dbReference>
<gene>
    <name evidence="6" type="ORF">JQU52_00115</name>
</gene>
<keyword evidence="4" id="KW-0812">Transmembrane</keyword>
<feature type="transmembrane region" description="Helical" evidence="4">
    <location>
        <begin position="134"/>
        <end position="151"/>
    </location>
</feature>
<evidence type="ECO:0000256" key="1">
    <source>
        <dbReference type="ARBA" id="ARBA00000085"/>
    </source>
</evidence>
<evidence type="ECO:0000256" key="4">
    <source>
        <dbReference type="SAM" id="Phobius"/>
    </source>
</evidence>
<dbReference type="InterPro" id="IPR003594">
    <property type="entry name" value="HATPase_dom"/>
</dbReference>
<name>A0A892ZHA2_9NEIS</name>
<dbReference type="Pfam" id="PF00512">
    <property type="entry name" value="HisKA"/>
    <property type="match status" value="1"/>
</dbReference>
<dbReference type="InterPro" id="IPR003661">
    <property type="entry name" value="HisK_dim/P_dom"/>
</dbReference>
<dbReference type="Pfam" id="PF02518">
    <property type="entry name" value="HATPase_c"/>
    <property type="match status" value="1"/>
</dbReference>
<sequence>MTEATTRLHWQNALDKLPGLINIGRFSLLLSLLTFHVLSQLMLDNGAIRSSLPIFQGAQFYTWVLVYIGLIVATLLVPQWQNQGTAMPNANAVADITMMAWLMYLAGGIDSSFGILMLPFITTACLLSQGRYSLLYASYASLLIVLLAYWSSHSGQEAQDAKLWLNAIMLVAGCYLVAVLTAFAAAYLARSRLAYNQQARLLDRFRGLTDLALNHVREAVVVLDEGGKVRLLNQQARFYFPSLAEDTVTKLFRQQHHHWSRWPRQVFEMDTHIQEHAVRVRARPFADGDIPLLMLFIRWEQDLAQEAMALKLAALGQLTANLAHEIRNPLSAIRQANGLLQEEEQDPLRSRLNNMIDSNIARIDKMLEDVGALNKSDRAQKQAVDLMMFWRAFKQEFLLTKPQAKNSITLKVSDGKLLVWCDPMHLQQIMWNLFNNAWRHSQQNAQAIQVVFRTRGEAEISIAVLDNGTGVSPEHQQRLFEPFFTTSSEGTGLGLYVARELAQANLGSLNYRAQTNGFELILPRVLNE</sequence>
<dbReference type="SMART" id="SM00388">
    <property type="entry name" value="HisKA"/>
    <property type="match status" value="1"/>
</dbReference>
<feature type="transmembrane region" description="Helical" evidence="4">
    <location>
        <begin position="101"/>
        <end position="127"/>
    </location>
</feature>
<keyword evidence="6" id="KW-0418">Kinase</keyword>
<dbReference type="InterPro" id="IPR036890">
    <property type="entry name" value="HATPase_C_sf"/>
</dbReference>
<keyword evidence="4" id="KW-1133">Transmembrane helix</keyword>
<dbReference type="SMART" id="SM00387">
    <property type="entry name" value="HATPase_c"/>
    <property type="match status" value="1"/>
</dbReference>